<evidence type="ECO:0000313" key="1">
    <source>
        <dbReference type="EMBL" id="GAA1016554.1"/>
    </source>
</evidence>
<proteinExistence type="predicted"/>
<dbReference type="Pfam" id="PF14435">
    <property type="entry name" value="SUKH-4"/>
    <property type="match status" value="1"/>
</dbReference>
<dbReference type="RefSeq" id="WP_086793863.1">
    <property type="nucleotide sequence ID" value="NZ_BAAAHU010000083.1"/>
</dbReference>
<comment type="caution">
    <text evidence="1">The sequence shown here is derived from an EMBL/GenBank/DDBJ whole genome shotgun (WGS) entry which is preliminary data.</text>
</comment>
<sequence length="162" mass="17805">MSTTCTAAAVITRPSSGLALDLPVRLLRQEFGQGRVVRFEEVDFPATLTHGPTRRFLRDTGLPEDGFLLHLDTEVSLPTLAEFYAEEQPDACPPPALPPRADRLIRLGRLVDGNSLLVDGTTGRVGLWDESRAAVSPLAKDVSVLTLTLWLLHRSLRARTPR</sequence>
<accession>A0ABP4DT60</accession>
<gene>
    <name evidence="1" type="ORF">GCM10009564_52200</name>
</gene>
<reference evidence="2" key="1">
    <citation type="journal article" date="2019" name="Int. J. Syst. Evol. Microbiol.">
        <title>The Global Catalogue of Microorganisms (GCM) 10K type strain sequencing project: providing services to taxonomists for standard genome sequencing and annotation.</title>
        <authorList>
            <consortium name="The Broad Institute Genomics Platform"/>
            <consortium name="The Broad Institute Genome Sequencing Center for Infectious Disease"/>
            <person name="Wu L."/>
            <person name="Ma J."/>
        </authorList>
    </citation>
    <scope>NUCLEOTIDE SEQUENCE [LARGE SCALE GENOMIC DNA]</scope>
    <source>
        <strain evidence="2">JCM 11269</strain>
    </source>
</reference>
<dbReference type="EMBL" id="BAAAHU010000083">
    <property type="protein sequence ID" value="GAA1016554.1"/>
    <property type="molecule type" value="Genomic_DNA"/>
</dbReference>
<keyword evidence="2" id="KW-1185">Reference proteome</keyword>
<name>A0ABP4DT60_9ACTN</name>
<organism evidence="1 2">
    <name type="scientific">Streptomyces thermogriseus</name>
    <dbReference type="NCBI Taxonomy" id="75292"/>
    <lineage>
        <taxon>Bacteria</taxon>
        <taxon>Bacillati</taxon>
        <taxon>Actinomycetota</taxon>
        <taxon>Actinomycetes</taxon>
        <taxon>Kitasatosporales</taxon>
        <taxon>Streptomycetaceae</taxon>
        <taxon>Streptomyces</taxon>
    </lineage>
</organism>
<evidence type="ECO:0000313" key="2">
    <source>
        <dbReference type="Proteomes" id="UP001501072"/>
    </source>
</evidence>
<dbReference type="Proteomes" id="UP001501072">
    <property type="component" value="Unassembled WGS sequence"/>
</dbReference>
<dbReference type="InterPro" id="IPR025851">
    <property type="entry name" value="SUKH-4"/>
</dbReference>
<protein>
    <submittedName>
        <fullName evidence="1">Uncharacterized protein</fullName>
    </submittedName>
</protein>